<gene>
    <name evidence="1" type="ORF">FJA49_15105</name>
</gene>
<evidence type="ECO:0000313" key="1">
    <source>
        <dbReference type="EMBL" id="TPD65522.1"/>
    </source>
</evidence>
<reference evidence="1 2" key="1">
    <citation type="submission" date="2019-06" db="EMBL/GenBank/DDBJ databases">
        <title>Flavobacterium sp. MaA-Y11 from geoumgang.</title>
        <authorList>
            <person name="Jeong S."/>
        </authorList>
    </citation>
    <scope>NUCLEOTIDE SEQUENCE [LARGE SCALE GENOMIC DNA]</scope>
    <source>
        <strain evidence="1 2">MaA-Y11</strain>
    </source>
</reference>
<organism evidence="1 2">
    <name type="scientific">Flavobacterium microcysteis</name>
    <dbReference type="NCBI Taxonomy" id="2596891"/>
    <lineage>
        <taxon>Bacteria</taxon>
        <taxon>Pseudomonadati</taxon>
        <taxon>Bacteroidota</taxon>
        <taxon>Flavobacteriia</taxon>
        <taxon>Flavobacteriales</taxon>
        <taxon>Flavobacteriaceae</taxon>
        <taxon>Flavobacterium</taxon>
    </lineage>
</organism>
<proteinExistence type="predicted"/>
<sequence length="182" mass="19925">MAALFAGFVFFASCSNDDFVQHDETTKAARNFQNAQDIKSAGNLPAALPGCPENLTNDGCNFTSGSGIDQQNFYTMISLLNNCRTEALPAGCSLSDTTTRIIVANLNGCCNSASALNAQMNAWKQLAMNVRPGSDYIITGYQLIRYYSVSSYDYRLDINVTYRKKTCPLTENPGIPIRVINF</sequence>
<dbReference type="EMBL" id="VFJE01000056">
    <property type="protein sequence ID" value="TPD65522.1"/>
    <property type="molecule type" value="Genomic_DNA"/>
</dbReference>
<dbReference type="Proteomes" id="UP000319175">
    <property type="component" value="Unassembled WGS sequence"/>
</dbReference>
<accession>A0A501PZN6</accession>
<dbReference type="AlphaFoldDB" id="A0A501PZN6"/>
<keyword evidence="2" id="KW-1185">Reference proteome</keyword>
<protein>
    <submittedName>
        <fullName evidence="1">Uncharacterized protein</fullName>
    </submittedName>
</protein>
<name>A0A501PZN6_9FLAO</name>
<comment type="caution">
    <text evidence="1">The sequence shown here is derived from an EMBL/GenBank/DDBJ whole genome shotgun (WGS) entry which is preliminary data.</text>
</comment>
<evidence type="ECO:0000313" key="2">
    <source>
        <dbReference type="Proteomes" id="UP000319175"/>
    </source>
</evidence>